<sequence length="131" mass="14889">MNKTINVIQDFSDIPYGRYRFDAPGCEKTSGEIFREQIILPALKDPNITTLTIDFSDESIYGRSFLSEAIGGLIRKAYVKKDDIKNKVHFIYPKDSTQVKILVELSIAESEYASEPAGYEPDPNRQYTTDL</sequence>
<name>A0ABX3AZM8_ALILO</name>
<accession>A0ABX3AZM8</accession>
<dbReference type="EMBL" id="AJYJ02000065">
    <property type="protein sequence ID" value="OEF17027.1"/>
    <property type="molecule type" value="Genomic_DNA"/>
</dbReference>
<proteinExistence type="predicted"/>
<dbReference type="Proteomes" id="UP000095059">
    <property type="component" value="Unassembled WGS sequence"/>
</dbReference>
<evidence type="ECO:0000313" key="2">
    <source>
        <dbReference type="EMBL" id="OEF17027.1"/>
    </source>
</evidence>
<comment type="caution">
    <text evidence="2">The sequence shown here is derived from an EMBL/GenBank/DDBJ whole genome shotgun (WGS) entry which is preliminary data.</text>
</comment>
<dbReference type="InterPro" id="IPR025474">
    <property type="entry name" value="DUF4325"/>
</dbReference>
<keyword evidence="3" id="KW-1185">Reference proteome</keyword>
<evidence type="ECO:0000259" key="1">
    <source>
        <dbReference type="Pfam" id="PF14213"/>
    </source>
</evidence>
<dbReference type="RefSeq" id="WP_017022222.1">
    <property type="nucleotide sequence ID" value="NZ_AJYJ02000065.1"/>
</dbReference>
<evidence type="ECO:0000313" key="3">
    <source>
        <dbReference type="Proteomes" id="UP000095059"/>
    </source>
</evidence>
<feature type="domain" description="DUF4325" evidence="1">
    <location>
        <begin position="30"/>
        <end position="91"/>
    </location>
</feature>
<protein>
    <recommendedName>
        <fullName evidence="1">DUF4325 domain-containing protein</fullName>
    </recommendedName>
</protein>
<gene>
    <name evidence="2" type="ORF">A1Q5_19030</name>
</gene>
<organism evidence="2 3">
    <name type="scientific">Aliivibrio logei 5S-186</name>
    <dbReference type="NCBI Taxonomy" id="626086"/>
    <lineage>
        <taxon>Bacteria</taxon>
        <taxon>Pseudomonadati</taxon>
        <taxon>Pseudomonadota</taxon>
        <taxon>Gammaproteobacteria</taxon>
        <taxon>Vibrionales</taxon>
        <taxon>Vibrionaceae</taxon>
        <taxon>Aliivibrio</taxon>
    </lineage>
</organism>
<reference evidence="2 3" key="1">
    <citation type="journal article" date="2012" name="Science">
        <title>Ecological populations of bacteria act as socially cohesive units of antibiotic production and resistance.</title>
        <authorList>
            <person name="Cordero O.X."/>
            <person name="Wildschutte H."/>
            <person name="Kirkup B."/>
            <person name="Proehl S."/>
            <person name="Ngo L."/>
            <person name="Hussain F."/>
            <person name="Le Roux F."/>
            <person name="Mincer T."/>
            <person name="Polz M.F."/>
        </authorList>
    </citation>
    <scope>NUCLEOTIDE SEQUENCE [LARGE SCALE GENOMIC DNA]</scope>
    <source>
        <strain evidence="2 3">5S-186</strain>
    </source>
</reference>
<dbReference type="Pfam" id="PF14213">
    <property type="entry name" value="DUF4325"/>
    <property type="match status" value="1"/>
</dbReference>